<reference evidence="1" key="1">
    <citation type="submission" date="2021-02" db="EMBL/GenBank/DDBJ databases">
        <authorList>
            <person name="Dougan E. K."/>
            <person name="Rhodes N."/>
            <person name="Thang M."/>
            <person name="Chan C."/>
        </authorList>
    </citation>
    <scope>NUCLEOTIDE SEQUENCE</scope>
</reference>
<sequence length="112" mass="12743">AKPVWLEKYRSNPKARRAFQAGWPVFANLEQNPSSRPIISRYLPCLLRSGLLWLLKPGEDEEQLDNERPLTGQEHMQAMAIPMMDELVCAHSVYPHFRGTASQAELKKLAGN</sequence>
<protein>
    <submittedName>
        <fullName evidence="1">Uncharacterized protein</fullName>
    </submittedName>
</protein>
<dbReference type="AlphaFoldDB" id="A0A812SEV2"/>
<feature type="non-terminal residue" evidence="1">
    <location>
        <position position="1"/>
    </location>
</feature>
<organism evidence="1 2">
    <name type="scientific">Symbiodinium pilosum</name>
    <name type="common">Dinoflagellate</name>
    <dbReference type="NCBI Taxonomy" id="2952"/>
    <lineage>
        <taxon>Eukaryota</taxon>
        <taxon>Sar</taxon>
        <taxon>Alveolata</taxon>
        <taxon>Dinophyceae</taxon>
        <taxon>Suessiales</taxon>
        <taxon>Symbiodiniaceae</taxon>
        <taxon>Symbiodinium</taxon>
    </lineage>
</organism>
<feature type="non-terminal residue" evidence="1">
    <location>
        <position position="112"/>
    </location>
</feature>
<evidence type="ECO:0000313" key="2">
    <source>
        <dbReference type="Proteomes" id="UP000649617"/>
    </source>
</evidence>
<dbReference type="EMBL" id="CAJNIZ010024231">
    <property type="protein sequence ID" value="CAE7475058.1"/>
    <property type="molecule type" value="Genomic_DNA"/>
</dbReference>
<keyword evidence="2" id="KW-1185">Reference proteome</keyword>
<dbReference type="Proteomes" id="UP000649617">
    <property type="component" value="Unassembled WGS sequence"/>
</dbReference>
<accession>A0A812SEV2</accession>
<comment type="caution">
    <text evidence="1">The sequence shown here is derived from an EMBL/GenBank/DDBJ whole genome shotgun (WGS) entry which is preliminary data.</text>
</comment>
<evidence type="ECO:0000313" key="1">
    <source>
        <dbReference type="EMBL" id="CAE7475058.1"/>
    </source>
</evidence>
<proteinExistence type="predicted"/>
<gene>
    <name evidence="1" type="ORF">SPIL2461_LOCUS12072</name>
</gene>
<name>A0A812SEV2_SYMPI</name>